<dbReference type="RefSeq" id="WP_108896460.1">
    <property type="nucleotide sequence ID" value="NZ_LT993738.1"/>
</dbReference>
<keyword evidence="1" id="KW-1133">Transmembrane helix</keyword>
<protein>
    <submittedName>
        <fullName evidence="2">Uncharacterized protein</fullName>
    </submittedName>
</protein>
<sequence>MTITVIPHALFKNYCECHNSCSLSGRTVLRVAVAGLFCIGALVALGCLSTPISYIVGGILAGIGFVILALVILALIFGEKKLPPIPRVIPDGFIKVIGSTYSTPIALFVKKQQLTLAEFRQFATVLVQQITPEEKIKLLPEELQSKVEKYGIGNLMEDMERSDWRCFEEILEENCPLYWLQKFVSAGDQKVCKNLGIPKKCWGYYWLGPLGHSQAKGTVFSPGIHSILTKLKEEEFVLLKDHALKGTWDRKEVKEIISRICNDCKGESGALLDIEKVLTIFSEEKVSNDLLLFSVHGCTYDQVQLITALPKKTWNWFCFIDNIVTKNLQLCLLGGALFSQELIDECSKAFDINLALYPIRELEKASRVLELSKDPAQQMGRFLLQHLSLASKRLESILRQGLHLRTIADGEKKIPVYEINFITGSRSRISEKTLPINKKIG</sequence>
<feature type="transmembrane region" description="Helical" evidence="1">
    <location>
        <begin position="52"/>
        <end position="77"/>
    </location>
</feature>
<dbReference type="InterPro" id="IPR010792">
    <property type="entry name" value="DUF1389"/>
</dbReference>
<accession>A0A2R8FAQ2</accession>
<evidence type="ECO:0000256" key="1">
    <source>
        <dbReference type="SAM" id="Phobius"/>
    </source>
</evidence>
<keyword evidence="3" id="KW-1185">Reference proteome</keyword>
<dbReference type="AlphaFoldDB" id="A0A2R8FAQ2"/>
<proteinExistence type="predicted"/>
<name>A0A2R8FAQ2_9CHLA</name>
<dbReference type="Pfam" id="PF07146">
    <property type="entry name" value="DUF1389"/>
    <property type="match status" value="1"/>
</dbReference>
<reference evidence="3" key="1">
    <citation type="submission" date="2017-11" db="EMBL/GenBank/DDBJ databases">
        <authorList>
            <person name="Seth-Smith MB H."/>
        </authorList>
    </citation>
    <scope>NUCLEOTIDE SEQUENCE [LARGE SCALE GENOMIC DNA]</scope>
</reference>
<evidence type="ECO:0000313" key="2">
    <source>
        <dbReference type="EMBL" id="SPN73495.1"/>
    </source>
</evidence>
<keyword evidence="1" id="KW-0472">Membrane</keyword>
<evidence type="ECO:0000313" key="3">
    <source>
        <dbReference type="Proteomes" id="UP000244926"/>
    </source>
</evidence>
<dbReference type="Proteomes" id="UP000244926">
    <property type="component" value="Chromosome I"/>
</dbReference>
<organism evidence="2 3">
    <name type="scientific">Chlamydia serpentis</name>
    <dbReference type="NCBI Taxonomy" id="1967782"/>
    <lineage>
        <taxon>Bacteria</taxon>
        <taxon>Pseudomonadati</taxon>
        <taxon>Chlamydiota</taxon>
        <taxon>Chlamydiia</taxon>
        <taxon>Chlamydiales</taxon>
        <taxon>Chlamydiaceae</taxon>
        <taxon>Chlamydia/Chlamydophila group</taxon>
        <taxon>Chlamydia</taxon>
    </lineage>
</organism>
<keyword evidence="1" id="KW-0812">Transmembrane</keyword>
<dbReference type="OrthoDB" id="17520at2"/>
<feature type="transmembrane region" description="Helical" evidence="1">
    <location>
        <begin position="28"/>
        <end position="46"/>
    </location>
</feature>
<dbReference type="EMBL" id="LT993738">
    <property type="protein sequence ID" value="SPN73495.1"/>
    <property type="molecule type" value="Genomic_DNA"/>
</dbReference>
<gene>
    <name evidence="2" type="ORF">C10C_0322</name>
</gene>
<dbReference type="KEGG" id="csee:C10C_0322"/>